<dbReference type="Proteomes" id="UP001151582">
    <property type="component" value="Unassembled WGS sequence"/>
</dbReference>
<dbReference type="EMBL" id="JANBQB010000382">
    <property type="protein sequence ID" value="KAJ1976990.1"/>
    <property type="molecule type" value="Genomic_DNA"/>
</dbReference>
<comment type="caution">
    <text evidence="1">The sequence shown here is derived from an EMBL/GenBank/DDBJ whole genome shotgun (WGS) entry which is preliminary data.</text>
</comment>
<evidence type="ECO:0000313" key="2">
    <source>
        <dbReference type="Proteomes" id="UP001151582"/>
    </source>
</evidence>
<dbReference type="OrthoDB" id="10356590at2759"/>
<sequence length="567" mass="63532">MPSSGLQLSGDEQQLLQSLLQCYRALASPNSAAQLRLTLVSIRNQLTPLVQLLDHSSPHIRFLVRRLALAVLALPSDTLSTAQLIGMHTSVCSLLLKTTILHWRDAWAGPTCVHGWLIDSIQALYHAIFKAFRQTRQGRPTKPIEASVVKDLLLLLLQNVSPSSWSQWAQSSCAMRSGTAQLNLWGLLVLWLDVFKCNDLEDTEGLDNTHTRCTIVLAGCLTRLPVSQFNCLRPLVVVKWLQGLVLAKKHAPQDCTPPYVWSVLSAWGQTLPLDNCRTDLDLNRWLQPSSFVSMGKDAQRCRRVWRLLSRLAMDLFATVIADSAPTWTDRPCSSTAPPTKQPPWLTEFAQVLDQHQGTVSDPRLFVALWSLWNDDDSDIVWYLWTCLQITRHRAATTVAGKISSSTVRCFQYWASQLFEVHRALGQFMQATHYDAAVMVDYLSSEEVGELALRFLLGYSSYVRAFGWEPLDAAYSDWQRAWQQYSDPSLGALPPSAANVATTVMTMAAQGDKISTDKSTAATTARLPPTARTQLYLAQVRDQVQLLHAHSQFPYNPEPLIRKLTLIL</sequence>
<organism evidence="1 2">
    <name type="scientific">Dimargaris verticillata</name>
    <dbReference type="NCBI Taxonomy" id="2761393"/>
    <lineage>
        <taxon>Eukaryota</taxon>
        <taxon>Fungi</taxon>
        <taxon>Fungi incertae sedis</taxon>
        <taxon>Zoopagomycota</taxon>
        <taxon>Kickxellomycotina</taxon>
        <taxon>Dimargaritomycetes</taxon>
        <taxon>Dimargaritales</taxon>
        <taxon>Dimargaritaceae</taxon>
        <taxon>Dimargaris</taxon>
    </lineage>
</organism>
<gene>
    <name evidence="1" type="ORF">H4R34_003764</name>
</gene>
<proteinExistence type="predicted"/>
<keyword evidence="2" id="KW-1185">Reference proteome</keyword>
<evidence type="ECO:0000313" key="1">
    <source>
        <dbReference type="EMBL" id="KAJ1976990.1"/>
    </source>
</evidence>
<name>A0A9W8AZE8_9FUNG</name>
<reference evidence="1" key="1">
    <citation type="submission" date="2022-07" db="EMBL/GenBank/DDBJ databases">
        <title>Phylogenomic reconstructions and comparative analyses of Kickxellomycotina fungi.</title>
        <authorList>
            <person name="Reynolds N.K."/>
            <person name="Stajich J.E."/>
            <person name="Barry K."/>
            <person name="Grigoriev I.V."/>
            <person name="Crous P."/>
            <person name="Smith M.E."/>
        </authorList>
    </citation>
    <scope>NUCLEOTIDE SEQUENCE</scope>
    <source>
        <strain evidence="1">RSA 567</strain>
    </source>
</reference>
<dbReference type="AlphaFoldDB" id="A0A9W8AZE8"/>
<protein>
    <submittedName>
        <fullName evidence="1">Uncharacterized protein</fullName>
    </submittedName>
</protein>
<accession>A0A9W8AZE8</accession>